<dbReference type="PANTHER" id="PTHR31983">
    <property type="entry name" value="ENDO-1,3(4)-BETA-GLUCANASE 1"/>
    <property type="match status" value="1"/>
</dbReference>
<dbReference type="GO" id="GO:0052861">
    <property type="term" value="F:endo-1,3(4)-beta-glucanase activity"/>
    <property type="evidence" value="ECO:0007669"/>
    <property type="project" value="InterPro"/>
</dbReference>
<name>A0AAD8YC75_9STRA</name>
<comment type="similarity">
    <text evidence="2">Belongs to the glycosyl hydrolase 81 family.</text>
</comment>
<evidence type="ECO:0000259" key="10">
    <source>
        <dbReference type="Pfam" id="PF17652"/>
    </source>
</evidence>
<protein>
    <recommendedName>
        <fullName evidence="3">glucan endo-1,3-beta-D-glucosidase</fullName>
        <ecNumber evidence="3">3.2.1.39</ecNumber>
    </recommendedName>
</protein>
<gene>
    <name evidence="11" type="ORF">QTG54_006935</name>
</gene>
<dbReference type="AlphaFoldDB" id="A0AAD8YC75"/>
<reference evidence="11" key="1">
    <citation type="submission" date="2023-06" db="EMBL/GenBank/DDBJ databases">
        <title>Survivors Of The Sea: Transcriptome response of Skeletonema marinoi to long-term dormancy.</title>
        <authorList>
            <person name="Pinder M.I.M."/>
            <person name="Kourtchenko O."/>
            <person name="Robertson E.K."/>
            <person name="Larsson T."/>
            <person name="Maumus F."/>
            <person name="Osuna-Cruz C.M."/>
            <person name="Vancaester E."/>
            <person name="Stenow R."/>
            <person name="Vandepoele K."/>
            <person name="Ploug H."/>
            <person name="Bruchert V."/>
            <person name="Godhe A."/>
            <person name="Topel M."/>
        </authorList>
    </citation>
    <scope>NUCLEOTIDE SEQUENCE</scope>
    <source>
        <strain evidence="11">R05AC</strain>
    </source>
</reference>
<dbReference type="InterPro" id="IPR005200">
    <property type="entry name" value="Endo-beta-glucanase"/>
</dbReference>
<dbReference type="EMBL" id="JATAAI010000011">
    <property type="protein sequence ID" value="KAK1742370.1"/>
    <property type="molecule type" value="Genomic_DNA"/>
</dbReference>
<dbReference type="InterPro" id="IPR040720">
    <property type="entry name" value="GH81_C"/>
</dbReference>
<dbReference type="Pfam" id="PF17652">
    <property type="entry name" value="Glyco_hydro81C"/>
    <property type="match status" value="1"/>
</dbReference>
<comment type="catalytic activity">
    <reaction evidence="1">
        <text>Hydrolysis of (1-&gt;3)-beta-D-glucosidic linkages in (1-&gt;3)-beta-D-glucans.</text>
        <dbReference type="EC" id="3.2.1.39"/>
    </reaction>
</comment>
<evidence type="ECO:0000256" key="4">
    <source>
        <dbReference type="ARBA" id="ARBA00022801"/>
    </source>
</evidence>
<dbReference type="GO" id="GO:0042973">
    <property type="term" value="F:glucan endo-1,3-beta-D-glucosidase activity"/>
    <property type="evidence" value="ECO:0007669"/>
    <property type="project" value="UniProtKB-EC"/>
</dbReference>
<evidence type="ECO:0000256" key="6">
    <source>
        <dbReference type="ARBA" id="ARBA00023295"/>
    </source>
</evidence>
<proteinExistence type="inferred from homology"/>
<evidence type="ECO:0000256" key="8">
    <source>
        <dbReference type="ARBA" id="ARBA00023326"/>
    </source>
</evidence>
<feature type="compositionally biased region" description="Low complexity" evidence="9">
    <location>
        <begin position="29"/>
        <end position="49"/>
    </location>
</feature>
<dbReference type="GO" id="GO:0000272">
    <property type="term" value="P:polysaccharide catabolic process"/>
    <property type="evidence" value="ECO:0007669"/>
    <property type="project" value="UniProtKB-KW"/>
</dbReference>
<organism evidence="11 12">
    <name type="scientific">Skeletonema marinoi</name>
    <dbReference type="NCBI Taxonomy" id="267567"/>
    <lineage>
        <taxon>Eukaryota</taxon>
        <taxon>Sar</taxon>
        <taxon>Stramenopiles</taxon>
        <taxon>Ochrophyta</taxon>
        <taxon>Bacillariophyta</taxon>
        <taxon>Coscinodiscophyceae</taxon>
        <taxon>Thalassiosirophycidae</taxon>
        <taxon>Thalassiosirales</taxon>
        <taxon>Skeletonemataceae</taxon>
        <taxon>Skeletonema</taxon>
        <taxon>Skeletonema marinoi-dohrnii complex</taxon>
    </lineage>
</organism>
<keyword evidence="6 11" id="KW-0326">Glycosidase</keyword>
<dbReference type="PANTHER" id="PTHR31983:SF0">
    <property type="entry name" value="GLUCAN ENDO-1,3-BETA-D-GLUCOSIDASE 2"/>
    <property type="match status" value="1"/>
</dbReference>
<sequence length="1164" mass="128410">MSGSMEMKSEQRGLLSTAEEGAVGTGRRSSVSSYQSGASSNSSSSAAKSTTNDDESPSDLVTHVSTRRYVFATIATLMVAWVAVMKITSSETMEATNDDEQSPFLLGITGLVPPYKSKGLPSSPSMNNFLDNDPAPFSLKSPAEIGIDDFIRSMDSRPGNVFGSLRREDAPSYEFNDPNFNVETVPKPAMPTNAWYQSLLVGSVNDGHLGIANRVYTIPYILDFVGPIQGVRIQFPHLEAGDTIVQLSTVARHGLTLGSNAVKDVYTVDEDSPPSQLGLGLKWTKSENHKMRTSIVRGIPYVTVEYDAKMSPTVIAEVPLSVTPAIDGVRLATDEYEPGCLGDDEANEDKAKQYRVEKEVSLSFKESDMTWLLFFSRPAIVEFLRDEAAETPKALPPGVVDFSTQAAFGLRVVDDDEPIIIRAALENNCTFGGNALFCEGRKPRGETKLASLLRKHNDAYPKNPSLLYNFPLDRDTKEVTDTFITFDWGATSMTGSNSTTDHDLLMYALPHHLDSMNYEVSSSKETGYCSEGIHGSSCLLAGNMWNLRESLGGPPSFVALRPPHHDLIPSLAKAVSEDIHFELPDNYMSGDGDTYFSGKQLAKLGRIIIIASELRGLAATPNTDSFDLDDSSERELLKIVQECKKADLPSDKDIAAAVARLRSGVEIWLNGTAPAKFTYDREWGGMVSCGCLFDDATRTCRNKFPDCPSYSDPGLNFGNGFYNDHHFHYGYLIYAAAVVSNYDYVWARKHFEEVLLLIRDIANPSTHDKFFPQFRQKDWFLGSSWASGIATLGGQPYPNGRNQESSSESIHGYEAIALYGSVCMHVWGDGTVDDPSVANNADVARRVSLMEVRSAQRYWHVLHGDTPSKTIYPKQYKPAVVGMVWQTMVQAQTWFGSALFLVYGIQLMPLTSISERRDDIDWLRQVYFPFSESCESDKTCTDQGWSILQFAVLAAVGHRELAAKRAVDLPKDVFDSAGGNGHSLSNTLWYISTRPDVEPLRLEHVESVVEEEKIVVEEPPKPVPSKISCECKHTCKKEALGRDAGGYTCRERITWLMNAFGKSEVAACRQVGGREYMKECGSCDPDRCAHVTPEEPETKEDHETDQVCPPCTSDVCQGDINRCPKSLLAPFLCASGANQGGCSQIPWSEKYCTDCCRVTKECFE</sequence>
<comment type="caution">
    <text evidence="11">The sequence shown here is derived from an EMBL/GenBank/DDBJ whole genome shotgun (WGS) entry which is preliminary data.</text>
</comment>
<feature type="domain" description="Glycosyl hydrolase family 81 C-terminal" evidence="10">
    <location>
        <begin position="572"/>
        <end position="959"/>
    </location>
</feature>
<evidence type="ECO:0000256" key="7">
    <source>
        <dbReference type="ARBA" id="ARBA00023316"/>
    </source>
</evidence>
<keyword evidence="8" id="KW-0624">Polysaccharide degradation</keyword>
<accession>A0AAD8YC75</accession>
<evidence type="ECO:0000313" key="12">
    <source>
        <dbReference type="Proteomes" id="UP001224775"/>
    </source>
</evidence>
<evidence type="ECO:0000256" key="1">
    <source>
        <dbReference type="ARBA" id="ARBA00000382"/>
    </source>
</evidence>
<dbReference type="GO" id="GO:0071555">
    <property type="term" value="P:cell wall organization"/>
    <property type="evidence" value="ECO:0007669"/>
    <property type="project" value="UniProtKB-KW"/>
</dbReference>
<dbReference type="Gene3D" id="2.70.98.30">
    <property type="entry name" value="Golgi alpha-mannosidase II, domain 4"/>
    <property type="match status" value="1"/>
</dbReference>
<keyword evidence="12" id="KW-1185">Reference proteome</keyword>
<feature type="region of interest" description="Disordered" evidence="9">
    <location>
        <begin position="1"/>
        <end position="60"/>
    </location>
</feature>
<keyword evidence="5" id="KW-0119">Carbohydrate metabolism</keyword>
<evidence type="ECO:0000313" key="11">
    <source>
        <dbReference type="EMBL" id="KAK1742370.1"/>
    </source>
</evidence>
<evidence type="ECO:0000256" key="5">
    <source>
        <dbReference type="ARBA" id="ARBA00023277"/>
    </source>
</evidence>
<keyword evidence="4 11" id="KW-0378">Hydrolase</keyword>
<keyword evidence="7" id="KW-0961">Cell wall biogenesis/degradation</keyword>
<evidence type="ECO:0000256" key="2">
    <source>
        <dbReference type="ARBA" id="ARBA00010730"/>
    </source>
</evidence>
<evidence type="ECO:0000256" key="9">
    <source>
        <dbReference type="SAM" id="MobiDB-lite"/>
    </source>
</evidence>
<dbReference type="EC" id="3.2.1.39" evidence="3"/>
<evidence type="ECO:0000256" key="3">
    <source>
        <dbReference type="ARBA" id="ARBA00012780"/>
    </source>
</evidence>
<dbReference type="Proteomes" id="UP001224775">
    <property type="component" value="Unassembled WGS sequence"/>
</dbReference>
<dbReference type="PROSITE" id="PS52008">
    <property type="entry name" value="GH81"/>
    <property type="match status" value="1"/>
</dbReference>